<evidence type="ECO:0000256" key="2">
    <source>
        <dbReference type="ARBA" id="ARBA00022695"/>
    </source>
</evidence>
<comment type="similarity">
    <text evidence="3">Belongs to the IspD/TarI cytidylyltransferase family. IspD subfamily.</text>
</comment>
<dbReference type="UniPathway" id="UPA00056">
    <property type="reaction ID" value="UER00093"/>
</dbReference>
<dbReference type="SUPFAM" id="SSF53448">
    <property type="entry name" value="Nucleotide-diphospho-sugar transferases"/>
    <property type="match status" value="1"/>
</dbReference>
<protein>
    <recommendedName>
        <fullName evidence="3">2-C-methyl-D-erythritol 4-phosphate cytidylyltransferase</fullName>
        <ecNumber evidence="3">2.7.7.60</ecNumber>
    </recommendedName>
    <alternativeName>
        <fullName evidence="3">4-diphosphocytidyl-2C-methyl-D-erythritol synthase</fullName>
    </alternativeName>
    <alternativeName>
        <fullName evidence="3">MEP cytidylyltransferase</fullName>
        <shortName evidence="3">MCT</shortName>
    </alternativeName>
</protein>
<dbReference type="AlphaFoldDB" id="A0A2T4CUE1"/>
<comment type="catalytic activity">
    <reaction evidence="3">
        <text>2-C-methyl-D-erythritol 4-phosphate + CTP + H(+) = 4-CDP-2-C-methyl-D-erythritol + diphosphate</text>
        <dbReference type="Rhea" id="RHEA:13429"/>
        <dbReference type="ChEBI" id="CHEBI:15378"/>
        <dbReference type="ChEBI" id="CHEBI:33019"/>
        <dbReference type="ChEBI" id="CHEBI:37563"/>
        <dbReference type="ChEBI" id="CHEBI:57823"/>
        <dbReference type="ChEBI" id="CHEBI:58262"/>
        <dbReference type="EC" id="2.7.7.60"/>
    </reaction>
</comment>
<dbReference type="InterPro" id="IPR001228">
    <property type="entry name" value="IspD"/>
</dbReference>
<feature type="site" description="Positions MEP for the nucleophilic attack" evidence="3">
    <location>
        <position position="213"/>
    </location>
</feature>
<dbReference type="RefSeq" id="WP_417655830.1">
    <property type="nucleotide sequence ID" value="NZ_JBLXDX010000001.1"/>
</dbReference>
<gene>
    <name evidence="3" type="primary">ispD</name>
    <name evidence="4" type="ORF">C9940_04315</name>
</gene>
<reference evidence="4" key="1">
    <citation type="submission" date="2018-03" db="EMBL/GenBank/DDBJ databases">
        <title>Cross-interface Injection: A General Nanoliter Liquid Handling Method Applied to Single Cells Genome Amplification Automated Nanoliter Liquid Handling Applied to Single Cell Multiple Displacement Amplification.</title>
        <authorList>
            <person name="Yun J."/>
            <person name="Xu P."/>
            <person name="Xu J."/>
            <person name="Dai X."/>
            <person name="Wang Y."/>
            <person name="Zheng X."/>
            <person name="Cao C."/>
            <person name="Yi Q."/>
            <person name="Zhu Y."/>
            <person name="Wang L."/>
            <person name="Dong Z."/>
            <person name="Huang Y."/>
            <person name="Huang L."/>
            <person name="Du W."/>
        </authorList>
    </citation>
    <scope>NUCLEOTIDE SEQUENCE [LARGE SCALE GENOMIC DNA]</scope>
    <source>
        <strain evidence="4">Z-D3-2</strain>
    </source>
</reference>
<feature type="site" description="Transition state stabilizer" evidence="3">
    <location>
        <position position="19"/>
    </location>
</feature>
<keyword evidence="3" id="KW-0414">Isoprene biosynthesis</keyword>
<feature type="site" description="Transition state stabilizer" evidence="3">
    <location>
        <position position="26"/>
    </location>
</feature>
<organism evidence="4">
    <name type="scientific">Pseudidiomarina aestuarii</name>
    <dbReference type="NCBI Taxonomy" id="624146"/>
    <lineage>
        <taxon>Bacteria</taxon>
        <taxon>Pseudomonadati</taxon>
        <taxon>Pseudomonadota</taxon>
        <taxon>Gammaproteobacteria</taxon>
        <taxon>Alteromonadales</taxon>
        <taxon>Idiomarinaceae</taxon>
        <taxon>Pseudidiomarina</taxon>
    </lineage>
</organism>
<dbReference type="EC" id="2.7.7.60" evidence="3"/>
<dbReference type="NCBIfam" id="TIGR00453">
    <property type="entry name" value="ispD"/>
    <property type="match status" value="1"/>
</dbReference>
<dbReference type="GO" id="GO:0050518">
    <property type="term" value="F:2-C-methyl-D-erythritol 4-phosphate cytidylyltransferase activity"/>
    <property type="evidence" value="ECO:0007669"/>
    <property type="project" value="UniProtKB-UniRule"/>
</dbReference>
<evidence type="ECO:0000256" key="1">
    <source>
        <dbReference type="ARBA" id="ARBA00022679"/>
    </source>
</evidence>
<name>A0A2T4CUE1_9GAMM</name>
<comment type="caution">
    <text evidence="4">The sequence shown here is derived from an EMBL/GenBank/DDBJ whole genome shotgun (WGS) entry which is preliminary data.</text>
</comment>
<comment type="pathway">
    <text evidence="3">Isoprenoid biosynthesis; isopentenyl diphosphate biosynthesis via DXP pathway; isopentenyl diphosphate from 1-deoxy-D-xylulose 5-phosphate: step 2/6.</text>
</comment>
<sequence length="233" mass="24752">MTKQQSVAAVIPAAGIGQRMQAAIPKQYLHIGDATVLEHSIRAMARDPRIGAVFVATASDDTWFAQLEMDLTIPVIRVEGGATRAQSVAAGVTAAQRAGYRYVAVHDAARPCLARSELAAVIEHGLEHSAGALLALPVADTIKRGSASGYALETVPRDGLWQALTPQVFAISVLLDAWRMIGLDDPHLTDEASAIEALGLQPRLVMGRRTNIKITQPGDEVIAAALLPDILQE</sequence>
<dbReference type="CDD" id="cd02516">
    <property type="entry name" value="CDP-ME_synthetase"/>
    <property type="match status" value="1"/>
</dbReference>
<dbReference type="FunFam" id="3.90.550.10:FF:000003">
    <property type="entry name" value="2-C-methyl-D-erythritol 4-phosphate cytidylyltransferase"/>
    <property type="match status" value="1"/>
</dbReference>
<dbReference type="Pfam" id="PF01128">
    <property type="entry name" value="IspD"/>
    <property type="match status" value="1"/>
</dbReference>
<keyword evidence="2 3" id="KW-0548">Nucleotidyltransferase</keyword>
<evidence type="ECO:0000256" key="3">
    <source>
        <dbReference type="HAMAP-Rule" id="MF_00108"/>
    </source>
</evidence>
<dbReference type="InterPro" id="IPR034683">
    <property type="entry name" value="IspD/TarI"/>
</dbReference>
<accession>A0A2T4CUE1</accession>
<dbReference type="PANTHER" id="PTHR32125:SF4">
    <property type="entry name" value="2-C-METHYL-D-ERYTHRITOL 4-PHOSPHATE CYTIDYLYLTRANSFERASE, CHLOROPLASTIC"/>
    <property type="match status" value="1"/>
</dbReference>
<dbReference type="GO" id="GO:0019288">
    <property type="term" value="P:isopentenyl diphosphate biosynthetic process, methylerythritol 4-phosphate pathway"/>
    <property type="evidence" value="ECO:0007669"/>
    <property type="project" value="UniProtKB-UniRule"/>
</dbReference>
<proteinExistence type="inferred from homology"/>
<keyword evidence="1 3" id="KW-0808">Transferase</keyword>
<evidence type="ECO:0000313" key="4">
    <source>
        <dbReference type="EMBL" id="PTB85968.1"/>
    </source>
</evidence>
<dbReference type="EMBL" id="PYVN01000054">
    <property type="protein sequence ID" value="PTB85968.1"/>
    <property type="molecule type" value="Genomic_DNA"/>
</dbReference>
<feature type="site" description="Positions MEP for the nucleophilic attack" evidence="3">
    <location>
        <position position="157"/>
    </location>
</feature>
<dbReference type="HAMAP" id="MF_00108">
    <property type="entry name" value="IspD"/>
    <property type="match status" value="1"/>
</dbReference>
<comment type="function">
    <text evidence="3">Catalyzes the formation of 4-diphosphocytidyl-2-C-methyl-D-erythritol from CTP and 2-C-methyl-D-erythritol 4-phosphate (MEP).</text>
</comment>
<dbReference type="Gene3D" id="3.90.550.10">
    <property type="entry name" value="Spore Coat Polysaccharide Biosynthesis Protein SpsA, Chain A"/>
    <property type="match status" value="1"/>
</dbReference>
<dbReference type="InterPro" id="IPR050088">
    <property type="entry name" value="IspD/TarI_cytidylyltransf_bact"/>
</dbReference>
<dbReference type="InterPro" id="IPR029044">
    <property type="entry name" value="Nucleotide-diphossugar_trans"/>
</dbReference>
<dbReference type="PANTHER" id="PTHR32125">
    <property type="entry name" value="2-C-METHYL-D-ERYTHRITOL 4-PHOSPHATE CYTIDYLYLTRANSFERASE, CHLOROPLASTIC"/>
    <property type="match status" value="1"/>
</dbReference>